<dbReference type="AlphaFoldDB" id="A0A8J6TH91"/>
<protein>
    <submittedName>
        <fullName evidence="2">Uncharacterized protein</fullName>
    </submittedName>
</protein>
<dbReference type="Proteomes" id="UP000614469">
    <property type="component" value="Unassembled WGS sequence"/>
</dbReference>
<proteinExistence type="predicted"/>
<comment type="caution">
    <text evidence="2">The sequence shown here is derived from an EMBL/GenBank/DDBJ whole genome shotgun (WGS) entry which is preliminary data.</text>
</comment>
<feature type="region of interest" description="Disordered" evidence="1">
    <location>
        <begin position="1"/>
        <end position="29"/>
    </location>
</feature>
<accession>A0A8J6TH91</accession>
<evidence type="ECO:0000313" key="2">
    <source>
        <dbReference type="EMBL" id="MBC8334335.1"/>
    </source>
</evidence>
<reference evidence="2 3" key="1">
    <citation type="submission" date="2020-08" db="EMBL/GenBank/DDBJ databases">
        <title>Bridging the membrane lipid divide: bacteria of the FCB group superphylum have the potential to synthesize archaeal ether lipids.</title>
        <authorList>
            <person name="Villanueva L."/>
            <person name="Von Meijenfeldt F.A.B."/>
            <person name="Westbye A.B."/>
            <person name="Yadav S."/>
            <person name="Hopmans E.C."/>
            <person name="Dutilh B.E."/>
            <person name="Sinninghe Damste J.S."/>
        </authorList>
    </citation>
    <scope>NUCLEOTIDE SEQUENCE [LARGE SCALE GENOMIC DNA]</scope>
    <source>
        <strain evidence="2">NIOZ-UU36</strain>
    </source>
</reference>
<evidence type="ECO:0000256" key="1">
    <source>
        <dbReference type="SAM" id="MobiDB-lite"/>
    </source>
</evidence>
<organism evidence="2 3">
    <name type="scientific">Candidatus Desulfolinea nitratireducens</name>
    <dbReference type="NCBI Taxonomy" id="2841698"/>
    <lineage>
        <taxon>Bacteria</taxon>
        <taxon>Bacillati</taxon>
        <taxon>Chloroflexota</taxon>
        <taxon>Anaerolineae</taxon>
        <taxon>Anaerolineales</taxon>
        <taxon>Anaerolineales incertae sedis</taxon>
        <taxon>Candidatus Desulfolinea</taxon>
    </lineage>
</organism>
<dbReference type="EMBL" id="JACNJN010000060">
    <property type="protein sequence ID" value="MBC8334335.1"/>
    <property type="molecule type" value="Genomic_DNA"/>
</dbReference>
<name>A0A8J6TH91_9CHLR</name>
<evidence type="ECO:0000313" key="3">
    <source>
        <dbReference type="Proteomes" id="UP000614469"/>
    </source>
</evidence>
<feature type="compositionally biased region" description="Basic and acidic residues" evidence="1">
    <location>
        <begin position="18"/>
        <end position="29"/>
    </location>
</feature>
<gene>
    <name evidence="2" type="ORF">H8E29_03640</name>
</gene>
<sequence length="77" mass="9272">MTEKTARKNKTFENWIPDEARQHARSAREEMKKSMAALFPPEFVEHRRKARKEFLMAFRSMIDTAIEKTEERDKTKK</sequence>